<keyword evidence="4" id="KW-1185">Reference proteome</keyword>
<dbReference type="SMART" id="SM00530">
    <property type="entry name" value="HTH_XRE"/>
    <property type="match status" value="1"/>
</dbReference>
<accession>A0ABN2W673</accession>
<protein>
    <submittedName>
        <fullName evidence="3">Helix-turn-helix transcriptional regulator</fullName>
    </submittedName>
</protein>
<proteinExistence type="predicted"/>
<dbReference type="InterPro" id="IPR001387">
    <property type="entry name" value="Cro/C1-type_HTH"/>
</dbReference>
<dbReference type="EMBL" id="BAAANS010000001">
    <property type="protein sequence ID" value="GAA2083084.1"/>
    <property type="molecule type" value="Genomic_DNA"/>
</dbReference>
<dbReference type="Pfam" id="PF13560">
    <property type="entry name" value="HTH_31"/>
    <property type="match status" value="1"/>
</dbReference>
<dbReference type="InterPro" id="IPR010982">
    <property type="entry name" value="Lambda_DNA-bd_dom_sf"/>
</dbReference>
<dbReference type="Proteomes" id="UP001500897">
    <property type="component" value="Unassembled WGS sequence"/>
</dbReference>
<feature type="domain" description="HTH cro/C1-type" evidence="2">
    <location>
        <begin position="22"/>
        <end position="76"/>
    </location>
</feature>
<dbReference type="Gene3D" id="1.10.260.40">
    <property type="entry name" value="lambda repressor-like DNA-binding domains"/>
    <property type="match status" value="1"/>
</dbReference>
<dbReference type="CDD" id="cd00093">
    <property type="entry name" value="HTH_XRE"/>
    <property type="match status" value="1"/>
</dbReference>
<dbReference type="SUPFAM" id="SSF47413">
    <property type="entry name" value="lambda repressor-like DNA-binding domains"/>
    <property type="match status" value="1"/>
</dbReference>
<evidence type="ECO:0000313" key="4">
    <source>
        <dbReference type="Proteomes" id="UP001500897"/>
    </source>
</evidence>
<evidence type="ECO:0000313" key="3">
    <source>
        <dbReference type="EMBL" id="GAA2083084.1"/>
    </source>
</evidence>
<name>A0ABN2W673_9ACTN</name>
<reference evidence="3 4" key="1">
    <citation type="journal article" date="2019" name="Int. J. Syst. Evol. Microbiol.">
        <title>The Global Catalogue of Microorganisms (GCM) 10K type strain sequencing project: providing services to taxonomists for standard genome sequencing and annotation.</title>
        <authorList>
            <consortium name="The Broad Institute Genomics Platform"/>
            <consortium name="The Broad Institute Genome Sequencing Center for Infectious Disease"/>
            <person name="Wu L."/>
            <person name="Ma J."/>
        </authorList>
    </citation>
    <scope>NUCLEOTIDE SEQUENCE [LARGE SCALE GENOMIC DNA]</scope>
    <source>
        <strain evidence="3 4">JCM 14559</strain>
    </source>
</reference>
<sequence>MSRREATRTRAFCSPEFFAGELTLARERAGLSQGDLAQLTHCDRSLISRIESGERVPQEDFVRACEQLLNTDGQLLRFWRQVPWHQESDHPDWFQRFFKMEAEATMLREYHVSLVGGLLQTPAYARALFTHNMVVPDPAQIEERVQARLSRQRRYLEDPNGPMLIVVLNEAVIHRTIGGPAVMAEQLRHLLDVAQRPNIILQVAPFSLGEKTPANTSMTLISLPGGREYLYSESLSKGYFINDEQTVAKHSRRYDRVRADALSSSETARLIQRVLEGLPNHEPEDLPVLRPVDQVVPQRRRRRPVRRSSVQLHLRRGRPDPGQ</sequence>
<gene>
    <name evidence="3" type="ORF">GCM10009759_00900</name>
</gene>
<comment type="caution">
    <text evidence="3">The sequence shown here is derived from an EMBL/GenBank/DDBJ whole genome shotgun (WGS) entry which is preliminary data.</text>
</comment>
<feature type="region of interest" description="Disordered" evidence="1">
    <location>
        <begin position="297"/>
        <end position="323"/>
    </location>
</feature>
<dbReference type="Pfam" id="PF19054">
    <property type="entry name" value="DUF5753"/>
    <property type="match status" value="1"/>
</dbReference>
<evidence type="ECO:0000259" key="2">
    <source>
        <dbReference type="PROSITE" id="PS50943"/>
    </source>
</evidence>
<dbReference type="PROSITE" id="PS50943">
    <property type="entry name" value="HTH_CROC1"/>
    <property type="match status" value="1"/>
</dbReference>
<evidence type="ECO:0000256" key="1">
    <source>
        <dbReference type="SAM" id="MobiDB-lite"/>
    </source>
</evidence>
<organism evidence="3 4">
    <name type="scientific">Kitasatospora saccharophila</name>
    <dbReference type="NCBI Taxonomy" id="407973"/>
    <lineage>
        <taxon>Bacteria</taxon>
        <taxon>Bacillati</taxon>
        <taxon>Actinomycetota</taxon>
        <taxon>Actinomycetes</taxon>
        <taxon>Kitasatosporales</taxon>
        <taxon>Streptomycetaceae</taxon>
        <taxon>Kitasatospora</taxon>
    </lineage>
</organism>
<dbReference type="InterPro" id="IPR043917">
    <property type="entry name" value="DUF5753"/>
</dbReference>